<dbReference type="Proteomes" id="UP000001519">
    <property type="component" value="Chromosome 2B"/>
</dbReference>
<keyword evidence="3" id="KW-1185">Reference proteome</keyword>
<evidence type="ECO:0000313" key="2">
    <source>
        <dbReference type="Ensembl" id="ENSGGOP00000047415.1"/>
    </source>
</evidence>
<proteinExistence type="predicted"/>
<feature type="compositionally biased region" description="Polar residues" evidence="1">
    <location>
        <begin position="123"/>
        <end position="135"/>
    </location>
</feature>
<reference evidence="3" key="1">
    <citation type="submission" date="2011-05" db="EMBL/GenBank/DDBJ databases">
        <title>Insights into the evolution of the great apes provided by the gorilla genome.</title>
        <authorList>
            <person name="Scally A."/>
        </authorList>
    </citation>
    <scope>NUCLEOTIDE SEQUENCE [LARGE SCALE GENOMIC DNA]</scope>
</reference>
<organism evidence="2 3">
    <name type="scientific">Gorilla gorilla gorilla</name>
    <name type="common">Western lowland gorilla</name>
    <dbReference type="NCBI Taxonomy" id="9595"/>
    <lineage>
        <taxon>Eukaryota</taxon>
        <taxon>Metazoa</taxon>
        <taxon>Chordata</taxon>
        <taxon>Craniata</taxon>
        <taxon>Vertebrata</taxon>
        <taxon>Euteleostomi</taxon>
        <taxon>Mammalia</taxon>
        <taxon>Eutheria</taxon>
        <taxon>Euarchontoglires</taxon>
        <taxon>Primates</taxon>
        <taxon>Haplorrhini</taxon>
        <taxon>Catarrhini</taxon>
        <taxon>Hominidae</taxon>
        <taxon>Gorilla</taxon>
    </lineage>
</organism>
<dbReference type="OMA" id="RMGTSMH"/>
<evidence type="ECO:0000256" key="1">
    <source>
        <dbReference type="SAM" id="MobiDB-lite"/>
    </source>
</evidence>
<dbReference type="PANTHER" id="PTHR35819:SF2">
    <property type="entry name" value="PICALM INTERACTING MITOTIC REGULATOR"/>
    <property type="match status" value="1"/>
</dbReference>
<dbReference type="Pfam" id="PF07326">
    <property type="entry name" value="RCS1"/>
    <property type="match status" value="1"/>
</dbReference>
<dbReference type="InParanoid" id="A0A2I2ZJQ4"/>
<sequence length="230" mass="25258">MASWWQRMGTSVHRRCLQHQEQLEDPSGELHGSLGSLCRQFQWRLPLRAINLNFRAGPSCKCLETPEPGQQGLQATAHSAKSALGAMSQRIQESCQSGTKWLVETQVKARRRKRGAQKGSGSPTHSLSQKSTQLSGDVPAHSKEHNCLSARIGSHSMREAAFWSPYSSTEPLCSPSQSGSDLEPMGVGIQHLQKLSQELDEAFMAEEMACRKQALSDCQGFIPKDVCASP</sequence>
<name>A0A2I2ZJQ4_GORGO</name>
<dbReference type="GeneTree" id="ENSGT00390000008128"/>
<dbReference type="InterPro" id="IPR009932">
    <property type="entry name" value="RCS1"/>
</dbReference>
<dbReference type="PANTHER" id="PTHR35819">
    <property type="entry name" value="PICALM INTERACTING MITOTIC REGULATOR PIMREG"/>
    <property type="match status" value="1"/>
</dbReference>
<dbReference type="Ensembl" id="ENSGGOT00000046507.1">
    <property type="protein sequence ID" value="ENSGGOP00000047415.1"/>
    <property type="gene ID" value="ENSGGOG00000042085.1"/>
</dbReference>
<accession>A0A2I2ZJQ4</accession>
<evidence type="ECO:0000313" key="3">
    <source>
        <dbReference type="Proteomes" id="UP000001519"/>
    </source>
</evidence>
<protein>
    <recommendedName>
        <fullName evidence="4">PICALM interacting mitotic regulator</fullName>
    </recommendedName>
</protein>
<dbReference type="EMBL" id="CABD030018069">
    <property type="status" value="NOT_ANNOTATED_CDS"/>
    <property type="molecule type" value="Genomic_DNA"/>
</dbReference>
<evidence type="ECO:0008006" key="4">
    <source>
        <dbReference type="Google" id="ProtNLM"/>
    </source>
</evidence>
<reference evidence="2 3" key="2">
    <citation type="journal article" date="2012" name="Nature">
        <title>Insights into hominid evolution from the gorilla genome sequence.</title>
        <authorList>
            <person name="Scally A."/>
            <person name="Dutheil J.Y."/>
            <person name="Hillier L.W."/>
            <person name="Jordan G.E."/>
            <person name="Goodhead I."/>
            <person name="Herrero J."/>
            <person name="Hobolth A."/>
            <person name="Lappalainen T."/>
            <person name="Mailund T."/>
            <person name="Marques-Bonet T."/>
            <person name="McCarthy S."/>
            <person name="Montgomery S.H."/>
            <person name="Schwalie P.C."/>
            <person name="Tang Y.A."/>
            <person name="Ward M.C."/>
            <person name="Xue Y."/>
            <person name="Yngvadottir B."/>
            <person name="Alkan C."/>
            <person name="Andersen L.N."/>
            <person name="Ayub Q."/>
            <person name="Ball E.V."/>
            <person name="Beal K."/>
            <person name="Bradley B.J."/>
            <person name="Chen Y."/>
            <person name="Clee C.M."/>
            <person name="Fitzgerald S."/>
            <person name="Graves T.A."/>
            <person name="Gu Y."/>
            <person name="Heath P."/>
            <person name="Heger A."/>
            <person name="Karakoc E."/>
            <person name="Kolb-Kokocinski A."/>
            <person name="Laird G.K."/>
            <person name="Lunter G."/>
            <person name="Meader S."/>
            <person name="Mort M."/>
            <person name="Mullikin J.C."/>
            <person name="Munch K."/>
            <person name="O'Connor T.D."/>
            <person name="Phillips A.D."/>
            <person name="Prado-Martinez J."/>
            <person name="Rogers A.S."/>
            <person name="Sajjadian S."/>
            <person name="Schmidt D."/>
            <person name="Shaw K."/>
            <person name="Simpson J.T."/>
            <person name="Stenson P.D."/>
            <person name="Turner D.J."/>
            <person name="Vigilant L."/>
            <person name="Vilella A.J."/>
            <person name="Whitener W."/>
            <person name="Zhu B."/>
            <person name="Cooper D.N."/>
            <person name="de Jong P."/>
            <person name="Dermitzakis E.T."/>
            <person name="Eichler E.E."/>
            <person name="Flicek P."/>
            <person name="Goldman N."/>
            <person name="Mundy N.I."/>
            <person name="Ning Z."/>
            <person name="Odom D.T."/>
            <person name="Ponting C.P."/>
            <person name="Quail M.A."/>
            <person name="Ryder O.A."/>
            <person name="Searle S.M."/>
            <person name="Warren W.C."/>
            <person name="Wilson R.K."/>
            <person name="Schierup M.H."/>
            <person name="Rogers J."/>
            <person name="Tyler-Smith C."/>
            <person name="Durbin R."/>
        </authorList>
    </citation>
    <scope>NUCLEOTIDE SEQUENCE [LARGE SCALE GENOMIC DNA]</scope>
</reference>
<feature type="region of interest" description="Disordered" evidence="1">
    <location>
        <begin position="108"/>
        <end position="140"/>
    </location>
</feature>
<reference evidence="2" key="4">
    <citation type="submission" date="2025-09" db="UniProtKB">
        <authorList>
            <consortium name="Ensembl"/>
        </authorList>
    </citation>
    <scope>IDENTIFICATION</scope>
</reference>
<reference evidence="2" key="3">
    <citation type="submission" date="2025-08" db="UniProtKB">
        <authorList>
            <consortium name="Ensembl"/>
        </authorList>
    </citation>
    <scope>IDENTIFICATION</scope>
</reference>
<dbReference type="AlphaFoldDB" id="A0A2I2ZJQ4"/>
<dbReference type="STRING" id="9593.ENSGGOP00000047415"/>